<dbReference type="PANTHER" id="PTHR42736:SF1">
    <property type="entry name" value="PROTEIN-GLUTAMINE GAMMA-GLUTAMYLTRANSFERASE"/>
    <property type="match status" value="1"/>
</dbReference>
<feature type="compositionally biased region" description="Acidic residues" evidence="1">
    <location>
        <begin position="587"/>
        <end position="597"/>
    </location>
</feature>
<feature type="region of interest" description="Disordered" evidence="1">
    <location>
        <begin position="587"/>
        <end position="631"/>
    </location>
</feature>
<feature type="transmembrane region" description="Helical" evidence="2">
    <location>
        <begin position="210"/>
        <end position="229"/>
    </location>
</feature>
<dbReference type="Pfam" id="PF01841">
    <property type="entry name" value="Transglut_core"/>
    <property type="match status" value="1"/>
</dbReference>
<feature type="transmembrane region" description="Helical" evidence="2">
    <location>
        <begin position="64"/>
        <end position="87"/>
    </location>
</feature>
<dbReference type="EMBL" id="PDOF01000002">
    <property type="protein sequence ID" value="PYZ96540.1"/>
    <property type="molecule type" value="Genomic_DNA"/>
</dbReference>
<dbReference type="InterPro" id="IPR052901">
    <property type="entry name" value="Bact_TGase-like"/>
</dbReference>
<feature type="transmembrane region" description="Helical" evidence="2">
    <location>
        <begin position="148"/>
        <end position="166"/>
    </location>
</feature>
<dbReference type="InterPro" id="IPR021878">
    <property type="entry name" value="TgpA_N"/>
</dbReference>
<dbReference type="RefSeq" id="WP_110520327.1">
    <property type="nucleotide sequence ID" value="NZ_PDOF01000002.1"/>
</dbReference>
<protein>
    <recommendedName>
        <fullName evidence="3">Transglutaminase-like domain-containing protein</fullName>
    </recommendedName>
</protein>
<feature type="compositionally biased region" description="Gly residues" evidence="1">
    <location>
        <begin position="619"/>
        <end position="631"/>
    </location>
</feature>
<dbReference type="SUPFAM" id="SSF54001">
    <property type="entry name" value="Cysteine proteinases"/>
    <property type="match status" value="1"/>
</dbReference>
<evidence type="ECO:0000256" key="2">
    <source>
        <dbReference type="SAM" id="Phobius"/>
    </source>
</evidence>
<feature type="transmembrane region" description="Helical" evidence="2">
    <location>
        <begin position="41"/>
        <end position="57"/>
    </location>
</feature>
<keyword evidence="2" id="KW-1133">Transmembrane helix</keyword>
<proteinExistence type="predicted"/>
<name>A0A2W0H8Z0_9BACI</name>
<dbReference type="Proteomes" id="UP000248066">
    <property type="component" value="Unassembled WGS sequence"/>
</dbReference>
<dbReference type="InterPro" id="IPR038765">
    <property type="entry name" value="Papain-like_cys_pep_sf"/>
</dbReference>
<accession>A0A2W0H8Z0</accession>
<dbReference type="PANTHER" id="PTHR42736">
    <property type="entry name" value="PROTEIN-GLUTAMINE GAMMA-GLUTAMYLTRANSFERASE"/>
    <property type="match status" value="1"/>
</dbReference>
<evidence type="ECO:0000313" key="4">
    <source>
        <dbReference type="EMBL" id="PYZ96540.1"/>
    </source>
</evidence>
<reference evidence="4 5" key="1">
    <citation type="submission" date="2017-10" db="EMBL/GenBank/DDBJ databases">
        <title>Bacillus sp. nov., a halophilic bacterium isolated from a Yangshapao Lake.</title>
        <authorList>
            <person name="Wang H."/>
        </authorList>
    </citation>
    <scope>NUCLEOTIDE SEQUENCE [LARGE SCALE GENOMIC DNA]</scope>
    <source>
        <strain evidence="4 5">YSP-3</strain>
    </source>
</reference>
<feature type="transmembrane region" description="Helical" evidence="2">
    <location>
        <begin position="121"/>
        <end position="141"/>
    </location>
</feature>
<organism evidence="4 5">
    <name type="scientific">Alteribacter lacisalsi</name>
    <dbReference type="NCBI Taxonomy" id="2045244"/>
    <lineage>
        <taxon>Bacteria</taxon>
        <taxon>Bacillati</taxon>
        <taxon>Bacillota</taxon>
        <taxon>Bacilli</taxon>
        <taxon>Bacillales</taxon>
        <taxon>Bacillaceae</taxon>
        <taxon>Alteribacter</taxon>
    </lineage>
</organism>
<dbReference type="InterPro" id="IPR025403">
    <property type="entry name" value="TgpA-like_C"/>
</dbReference>
<evidence type="ECO:0000256" key="1">
    <source>
        <dbReference type="SAM" id="MobiDB-lite"/>
    </source>
</evidence>
<dbReference type="Gene3D" id="3.10.620.30">
    <property type="match status" value="1"/>
</dbReference>
<feature type="transmembrane region" description="Helical" evidence="2">
    <location>
        <begin position="172"/>
        <end position="190"/>
    </location>
</feature>
<feature type="domain" description="Transglutaminase-like" evidence="3">
    <location>
        <begin position="496"/>
        <end position="571"/>
    </location>
</feature>
<keyword evidence="2" id="KW-0472">Membrane</keyword>
<evidence type="ECO:0000259" key="3">
    <source>
        <dbReference type="SMART" id="SM00460"/>
    </source>
</evidence>
<dbReference type="SMART" id="SM00460">
    <property type="entry name" value="TGc"/>
    <property type="match status" value="1"/>
</dbReference>
<dbReference type="Pfam" id="PF11992">
    <property type="entry name" value="TgpA_N"/>
    <property type="match status" value="1"/>
</dbReference>
<dbReference type="OrthoDB" id="9804872at2"/>
<keyword evidence="2" id="KW-0812">Transmembrane</keyword>
<dbReference type="InterPro" id="IPR002931">
    <property type="entry name" value="Transglutaminase-like"/>
</dbReference>
<evidence type="ECO:0000313" key="5">
    <source>
        <dbReference type="Proteomes" id="UP000248066"/>
    </source>
</evidence>
<feature type="compositionally biased region" description="Acidic residues" evidence="1">
    <location>
        <begin position="605"/>
        <end position="618"/>
    </location>
</feature>
<gene>
    <name evidence="4" type="ORF">CR205_12560</name>
</gene>
<dbReference type="AlphaFoldDB" id="A0A2W0H8Z0"/>
<feature type="transmembrane region" description="Helical" evidence="2">
    <location>
        <begin position="12"/>
        <end position="29"/>
    </location>
</feature>
<sequence>MKRSAKDTKHTFVHFLVYALGFLLVWEWLRPIPTISNTGDMEIFVLFALFSFLLIFLKLPLYALLPLLFIGSLYALHLVFGAGNFLARDGGGEFVRFFFQDLWYNLGLIGSWNLEMLTDPFRTLLVLLLLGLVAYLVYFWIFHIKRIFFFLFATVVYVTVLDTFTPVDASMAIVRIIVIGFFLVSLLHMLTVQAKERKIGRRSASYMSTAWLYSLVFMILAATTVGYAAPKMGPQWSDPVPTFERWITGEGSGSGGGIRRVGYGDNDERLGGGFVQDENPVFYAETDQPGYWRGESKNEYTGHGWVSEPDYRESESVYGSEISYQMYSGEVETTSHTASLEMVEGAGFSNLFYPGQLTSVNTDALVFTADGDQGEAAPQFYTDVIGGEVTSRTAAEQPDTRLLEYELSYAYPEFDIPSLELEEPQDPAFITERFLQLPDELPERVLELAEEITEDAENRYEMATAVESYFRQNDFEYSTSGIPVPGEDEDYVDQFLFETRIGYCDNFSTSMAVLLRAVDVPTRWVKGFTDGESVEVLEDGVERYEVTNGNAHSWVEVYFPETGWVPFEPTQGFSSNVEFTQDIDDADISIDDDQDPSEPERPDMPLEEEGASPDDSGLDEGGTGAGGGGTGSGLSAADWLAPKPILISIVALVLVMIMYEKKHRILNRYFLLHYKLFGSDARFASAYHRALWLLDNEGIPRAEGETLREYARRVDHITGTMAMGRLTERYEKMTYGGRETERNWREDKASWEELVKSLKM</sequence>
<dbReference type="Pfam" id="PF13559">
    <property type="entry name" value="DUF4129"/>
    <property type="match status" value="1"/>
</dbReference>
<comment type="caution">
    <text evidence="4">The sequence shown here is derived from an EMBL/GenBank/DDBJ whole genome shotgun (WGS) entry which is preliminary data.</text>
</comment>
<keyword evidence="5" id="KW-1185">Reference proteome</keyword>